<dbReference type="InterPro" id="IPR011990">
    <property type="entry name" value="TPR-like_helical_dom_sf"/>
</dbReference>
<dbReference type="Gene3D" id="3.40.50.11380">
    <property type="match status" value="1"/>
</dbReference>
<dbReference type="SUPFAM" id="SSF48452">
    <property type="entry name" value="TPR-like"/>
    <property type="match status" value="1"/>
</dbReference>
<dbReference type="SMART" id="SM00028">
    <property type="entry name" value="TPR"/>
    <property type="match status" value="4"/>
</dbReference>
<dbReference type="PANTHER" id="PTHR44366:SF1">
    <property type="entry name" value="UDP-N-ACETYLGLUCOSAMINE--PEPTIDE N-ACETYLGLUCOSAMINYLTRANSFERASE 110 KDA SUBUNIT"/>
    <property type="match status" value="1"/>
</dbReference>
<evidence type="ECO:0000313" key="10">
    <source>
        <dbReference type="EnsemblMetazoa" id="MESCA011252-PA"/>
    </source>
</evidence>
<dbReference type="Pfam" id="PF13844">
    <property type="entry name" value="Glyco_transf_41"/>
    <property type="match status" value="1"/>
</dbReference>
<dbReference type="EnsemblMetazoa" id="MESCA011252-RA">
    <property type="protein sequence ID" value="MESCA011252-PA"/>
    <property type="gene ID" value="MESCA011252"/>
</dbReference>
<dbReference type="EC" id="2.4.1.255" evidence="3"/>
<evidence type="ECO:0000256" key="4">
    <source>
        <dbReference type="ARBA" id="ARBA00022676"/>
    </source>
</evidence>
<evidence type="ECO:0000313" key="11">
    <source>
        <dbReference type="Proteomes" id="UP000015102"/>
    </source>
</evidence>
<keyword evidence="4" id="KW-0328">Glycosyltransferase</keyword>
<evidence type="ECO:0000256" key="6">
    <source>
        <dbReference type="ARBA" id="ARBA00022737"/>
    </source>
</evidence>
<evidence type="ECO:0000256" key="8">
    <source>
        <dbReference type="PROSITE-ProRule" id="PRU00339"/>
    </source>
</evidence>
<dbReference type="Gene3D" id="1.25.40.10">
    <property type="entry name" value="Tetratricopeptide repeat domain"/>
    <property type="match status" value="3"/>
</dbReference>
<organism evidence="10 11">
    <name type="scientific">Megaselia scalaris</name>
    <name type="common">Humpbacked fly</name>
    <name type="synonym">Phora scalaris</name>
    <dbReference type="NCBI Taxonomy" id="36166"/>
    <lineage>
        <taxon>Eukaryota</taxon>
        <taxon>Metazoa</taxon>
        <taxon>Ecdysozoa</taxon>
        <taxon>Arthropoda</taxon>
        <taxon>Hexapoda</taxon>
        <taxon>Insecta</taxon>
        <taxon>Pterygota</taxon>
        <taxon>Neoptera</taxon>
        <taxon>Endopterygota</taxon>
        <taxon>Diptera</taxon>
        <taxon>Brachycera</taxon>
        <taxon>Muscomorpha</taxon>
        <taxon>Platypezoidea</taxon>
        <taxon>Phoridae</taxon>
        <taxon>Megaseliini</taxon>
        <taxon>Megaselia</taxon>
    </lineage>
</organism>
<dbReference type="EMBL" id="CAQQ02155523">
    <property type="status" value="NOT_ANNOTATED_CDS"/>
    <property type="molecule type" value="Genomic_DNA"/>
</dbReference>
<evidence type="ECO:0000259" key="9">
    <source>
        <dbReference type="Pfam" id="PF13844"/>
    </source>
</evidence>
<dbReference type="OMA" id="XMKERIF"/>
<comment type="similarity">
    <text evidence="2">Belongs to the glycosyltransferase 41 family. O-GlcNAc transferase subfamily.</text>
</comment>
<keyword evidence="7 8" id="KW-0802">TPR repeat</keyword>
<dbReference type="HOGENOM" id="CLU_893041_0_0_1"/>
<dbReference type="InterPro" id="IPR019734">
    <property type="entry name" value="TPR_rpt"/>
</dbReference>
<keyword evidence="5" id="KW-0808">Transferase</keyword>
<protein>
    <recommendedName>
        <fullName evidence="3">protein O-GlcNAc transferase</fullName>
        <ecNumber evidence="3">2.4.1.255</ecNumber>
    </recommendedName>
</protein>
<feature type="repeat" description="TPR" evidence="8">
    <location>
        <begin position="87"/>
        <end position="120"/>
    </location>
</feature>
<dbReference type="GO" id="GO:0097363">
    <property type="term" value="F:protein O-acetylglucosaminyltransferase activity"/>
    <property type="evidence" value="ECO:0007669"/>
    <property type="project" value="UniProtKB-EC"/>
</dbReference>
<dbReference type="GO" id="GO:0006493">
    <property type="term" value="P:protein O-linked glycosylation"/>
    <property type="evidence" value="ECO:0007669"/>
    <property type="project" value="InterPro"/>
</dbReference>
<dbReference type="Pfam" id="PF13414">
    <property type="entry name" value="TPR_11"/>
    <property type="match status" value="2"/>
</dbReference>
<name>T1H4N7_MEGSC</name>
<accession>T1H4N7</accession>
<evidence type="ECO:0000256" key="2">
    <source>
        <dbReference type="ARBA" id="ARBA00005386"/>
    </source>
</evidence>
<evidence type="ECO:0000256" key="7">
    <source>
        <dbReference type="ARBA" id="ARBA00022803"/>
    </source>
</evidence>
<dbReference type="PROSITE" id="PS50293">
    <property type="entry name" value="TPR_REGION"/>
    <property type="match status" value="3"/>
</dbReference>
<dbReference type="InterPro" id="IPR029489">
    <property type="entry name" value="OGT/SEC/SPY_C"/>
</dbReference>
<dbReference type="InterPro" id="IPR037919">
    <property type="entry name" value="OGT"/>
</dbReference>
<dbReference type="PROSITE" id="PS50005">
    <property type="entry name" value="TPR"/>
    <property type="match status" value="4"/>
</dbReference>
<dbReference type="STRING" id="36166.T1H4N7"/>
<evidence type="ECO:0000256" key="5">
    <source>
        <dbReference type="ARBA" id="ARBA00022679"/>
    </source>
</evidence>
<keyword evidence="11" id="KW-1185">Reference proteome</keyword>
<comment type="pathway">
    <text evidence="1">Protein modification; protein glycosylation.</text>
</comment>
<feature type="repeat" description="TPR" evidence="8">
    <location>
        <begin position="121"/>
        <end position="154"/>
    </location>
</feature>
<dbReference type="AlphaFoldDB" id="T1H4N7"/>
<feature type="repeat" description="TPR" evidence="8">
    <location>
        <begin position="19"/>
        <end position="52"/>
    </location>
</feature>
<feature type="domain" description="O-GlcNAc transferase C-terminal" evidence="9">
    <location>
        <begin position="168"/>
        <end position="312"/>
    </location>
</feature>
<dbReference type="PANTHER" id="PTHR44366">
    <property type="entry name" value="UDP-N-ACETYLGLUCOSAMINE--PEPTIDE N-ACETYLGLUCOSAMINYLTRANSFERASE 110 KDA SUBUNIT"/>
    <property type="match status" value="1"/>
</dbReference>
<evidence type="ECO:0000256" key="1">
    <source>
        <dbReference type="ARBA" id="ARBA00004922"/>
    </source>
</evidence>
<sequence length="312" mass="35117">VKEAEECYNTALRLCPNHADSLNNLANIKREQGCIEEATRLYLKALEVFPEFAAAHSNLASVLQQQGKLNEALLHYKEAIRIQPTFADAYSNMGNTLKELQDVTGALQCYTRAIQINPAFADAHSNLASIHKDSGNIPEAIQSYRTALKLKPDFPDAYCNLAHCLQIVCDWTDYEARMKKLVSIVAEQLEKNRLPSVHPHHSMLYPLSHDFRKAIAARHANLCIEKIHVLHKAPYKFLRELSTPRLRIGYVSSDFGNHPTSHLMQSIPGLHDKSRVEIFCYALSADDGTTFRGKIAREAEHFIDLSQIPCNG</sequence>
<dbReference type="Pfam" id="PF13431">
    <property type="entry name" value="TPR_17"/>
    <property type="match status" value="1"/>
</dbReference>
<keyword evidence="6" id="KW-0677">Repeat</keyword>
<evidence type="ECO:0000256" key="3">
    <source>
        <dbReference type="ARBA" id="ARBA00011970"/>
    </source>
</evidence>
<reference evidence="10" key="2">
    <citation type="submission" date="2015-06" db="UniProtKB">
        <authorList>
            <consortium name="EnsemblMetazoa"/>
        </authorList>
    </citation>
    <scope>IDENTIFICATION</scope>
</reference>
<dbReference type="FunFam" id="1.25.40.10:FF:000013">
    <property type="entry name" value="UDP-N-acetylglucosamine--peptide N-acetylglucosaminyltransferase 110 kDa subunit"/>
    <property type="match status" value="1"/>
</dbReference>
<feature type="repeat" description="TPR" evidence="8">
    <location>
        <begin position="53"/>
        <end position="86"/>
    </location>
</feature>
<reference evidence="11" key="1">
    <citation type="submission" date="2013-02" db="EMBL/GenBank/DDBJ databases">
        <authorList>
            <person name="Hughes D."/>
        </authorList>
    </citation>
    <scope>NUCLEOTIDE SEQUENCE</scope>
    <source>
        <strain>Durham</strain>
        <strain evidence="11">NC isolate 2 -- Noor lab</strain>
    </source>
</reference>
<proteinExistence type="inferred from homology"/>
<dbReference type="Proteomes" id="UP000015102">
    <property type="component" value="Unassembled WGS sequence"/>
</dbReference>